<dbReference type="GO" id="GO:0045892">
    <property type="term" value="P:negative regulation of DNA-templated transcription"/>
    <property type="evidence" value="ECO:0007669"/>
    <property type="project" value="TreeGrafter"/>
</dbReference>
<evidence type="ECO:0000256" key="3">
    <source>
        <dbReference type="ARBA" id="ARBA00023163"/>
    </source>
</evidence>
<keyword evidence="3" id="KW-0804">Transcription</keyword>
<name>A0A1D2QM99_9GAMM</name>
<dbReference type="SMART" id="SM00346">
    <property type="entry name" value="HTH_ICLR"/>
    <property type="match status" value="1"/>
</dbReference>
<proteinExistence type="predicted"/>
<dbReference type="STRING" id="62101.AB835_12895"/>
<evidence type="ECO:0000256" key="2">
    <source>
        <dbReference type="ARBA" id="ARBA00023125"/>
    </source>
</evidence>
<dbReference type="PANTHER" id="PTHR30136">
    <property type="entry name" value="HELIX-TURN-HELIX TRANSCRIPTIONAL REGULATOR, ICLR FAMILY"/>
    <property type="match status" value="1"/>
</dbReference>
<comment type="caution">
    <text evidence="8">The sequence shown here is derived from an EMBL/GenBank/DDBJ whole genome shotgun (WGS) entry which is preliminary data.</text>
</comment>
<keyword evidence="2" id="KW-0238">DNA-binding</keyword>
<dbReference type="Pfam" id="PF01614">
    <property type="entry name" value="IclR_C"/>
    <property type="match status" value="1"/>
</dbReference>
<evidence type="ECO:0000256" key="5">
    <source>
        <dbReference type="ARBA" id="ARBA00042627"/>
    </source>
</evidence>
<dbReference type="FunFam" id="1.10.10.10:FF:000056">
    <property type="entry name" value="IclR family transcriptional regulator"/>
    <property type="match status" value="1"/>
</dbReference>
<dbReference type="PROSITE" id="PS51078">
    <property type="entry name" value="ICLR_ED"/>
    <property type="match status" value="1"/>
</dbReference>
<dbReference type="Pfam" id="PF09339">
    <property type="entry name" value="HTH_IclR"/>
    <property type="match status" value="1"/>
</dbReference>
<evidence type="ECO:0000259" key="7">
    <source>
        <dbReference type="PROSITE" id="PS51078"/>
    </source>
</evidence>
<dbReference type="PROSITE" id="PS51077">
    <property type="entry name" value="HTH_ICLR"/>
    <property type="match status" value="1"/>
</dbReference>
<evidence type="ECO:0000313" key="8">
    <source>
        <dbReference type="EMBL" id="ODS22683.1"/>
    </source>
</evidence>
<evidence type="ECO:0000256" key="4">
    <source>
        <dbReference type="ARBA" id="ARBA00040379"/>
    </source>
</evidence>
<evidence type="ECO:0000259" key="6">
    <source>
        <dbReference type="PROSITE" id="PS51077"/>
    </source>
</evidence>
<evidence type="ECO:0000256" key="1">
    <source>
        <dbReference type="ARBA" id="ARBA00023015"/>
    </source>
</evidence>
<dbReference type="Proteomes" id="UP000242502">
    <property type="component" value="Unassembled WGS sequence"/>
</dbReference>
<feature type="domain" description="IclR-ED" evidence="7">
    <location>
        <begin position="82"/>
        <end position="265"/>
    </location>
</feature>
<keyword evidence="1" id="KW-0805">Transcription regulation</keyword>
<dbReference type="InterPro" id="IPR029016">
    <property type="entry name" value="GAF-like_dom_sf"/>
</dbReference>
<dbReference type="Gene3D" id="1.10.10.10">
    <property type="entry name" value="Winged helix-like DNA-binding domain superfamily/Winged helix DNA-binding domain"/>
    <property type="match status" value="1"/>
</dbReference>
<feature type="domain" description="HTH iclR-type" evidence="6">
    <location>
        <begin position="19"/>
        <end position="81"/>
    </location>
</feature>
<gene>
    <name evidence="8" type="ORF">AB835_12895</name>
</gene>
<dbReference type="PANTHER" id="PTHR30136:SF24">
    <property type="entry name" value="HTH-TYPE TRANSCRIPTIONAL REPRESSOR ALLR"/>
    <property type="match status" value="1"/>
</dbReference>
<dbReference type="AlphaFoldDB" id="A0A1D2QM99"/>
<dbReference type="InterPro" id="IPR036390">
    <property type="entry name" value="WH_DNA-bd_sf"/>
</dbReference>
<dbReference type="InterPro" id="IPR050707">
    <property type="entry name" value="HTH_MetabolicPath_Reg"/>
</dbReference>
<organism evidence="8 9">
    <name type="scientific">Candidatus Endobugula sertula</name>
    <name type="common">Bugula neritina bacterial symbiont</name>
    <dbReference type="NCBI Taxonomy" id="62101"/>
    <lineage>
        <taxon>Bacteria</taxon>
        <taxon>Pseudomonadati</taxon>
        <taxon>Pseudomonadota</taxon>
        <taxon>Gammaproteobacteria</taxon>
        <taxon>Cellvibrionales</taxon>
        <taxon>Cellvibrionaceae</taxon>
        <taxon>Candidatus Endobugula</taxon>
    </lineage>
</organism>
<dbReference type="EMBL" id="MDLC01000058">
    <property type="protein sequence ID" value="ODS22683.1"/>
    <property type="molecule type" value="Genomic_DNA"/>
</dbReference>
<dbReference type="InterPro" id="IPR036388">
    <property type="entry name" value="WH-like_DNA-bd_sf"/>
</dbReference>
<protein>
    <recommendedName>
        <fullName evidence="4">HTH-type transcriptional repressor AllR</fullName>
    </recommendedName>
    <alternativeName>
        <fullName evidence="5">Negative regulator of allantoin and glyoxylate utilization operons</fullName>
    </alternativeName>
</protein>
<dbReference type="InterPro" id="IPR014757">
    <property type="entry name" value="Tscrpt_reg_IclR_C"/>
</dbReference>
<dbReference type="GO" id="GO:0003677">
    <property type="term" value="F:DNA binding"/>
    <property type="evidence" value="ECO:0007669"/>
    <property type="project" value="UniProtKB-KW"/>
</dbReference>
<evidence type="ECO:0000313" key="9">
    <source>
        <dbReference type="Proteomes" id="UP000242502"/>
    </source>
</evidence>
<dbReference type="InterPro" id="IPR005471">
    <property type="entry name" value="Tscrpt_reg_IclR_N"/>
</dbReference>
<accession>A0A1D2QM99</accession>
<dbReference type="SUPFAM" id="SSF55781">
    <property type="entry name" value="GAF domain-like"/>
    <property type="match status" value="1"/>
</dbReference>
<dbReference type="GO" id="GO:0003700">
    <property type="term" value="F:DNA-binding transcription factor activity"/>
    <property type="evidence" value="ECO:0007669"/>
    <property type="project" value="TreeGrafter"/>
</dbReference>
<dbReference type="SUPFAM" id="SSF46785">
    <property type="entry name" value="Winged helix' DNA-binding domain"/>
    <property type="match status" value="1"/>
</dbReference>
<sequence>MTLTDTCITESARRDSLLVESVVKAFKVIEAFDGSRADLSLTDISERTGLNKSAAQRFVHTLQKLNYLEKDPASRRYTLTIRILEQSNHFLSLNPLVNHALPHIIELRRQLNCRVGMGCLYNTKAMYLVPLQSNRTAFKTANAGLTVPLFCTSSGRVLLAHQDIEIAKSLIKNSHLKKYTPFTVIDTHLIEKAIEKVKQQGYCITEQEFRMGDINTSAPVFNKYGEICAAVTVAGPNSEWTHDYVSTKIAPLVIETARGISLHLT</sequence>
<dbReference type="Gene3D" id="3.30.450.40">
    <property type="match status" value="1"/>
</dbReference>
<reference evidence="8 9" key="1">
    <citation type="journal article" date="2016" name="Appl. Environ. Microbiol.">
        <title>Lack of Overt Genome Reduction in the Bryostatin-Producing Bryozoan Symbiont "Candidatus Endobugula sertula".</title>
        <authorList>
            <person name="Miller I.J."/>
            <person name="Vanee N."/>
            <person name="Fong S.S."/>
            <person name="Lim-Fong G.E."/>
            <person name="Kwan J.C."/>
        </authorList>
    </citation>
    <scope>NUCLEOTIDE SEQUENCE [LARGE SCALE GENOMIC DNA]</scope>
    <source>
        <strain evidence="8">AB1-4</strain>
    </source>
</reference>